<dbReference type="PANTHER" id="PTHR22762:SF89">
    <property type="entry name" value="ALPHA-XYLOSIDASE"/>
    <property type="match status" value="1"/>
</dbReference>
<dbReference type="Pfam" id="PF01055">
    <property type="entry name" value="Glyco_hydro_31_2nd"/>
    <property type="match status" value="1"/>
</dbReference>
<evidence type="ECO:0000256" key="1">
    <source>
        <dbReference type="ARBA" id="ARBA00007806"/>
    </source>
</evidence>
<dbReference type="Proteomes" id="UP000259211">
    <property type="component" value="Unassembled WGS sequence"/>
</dbReference>
<evidence type="ECO:0000313" key="5">
    <source>
        <dbReference type="EMBL" id="RFT46386.1"/>
    </source>
</evidence>
<feature type="domain" description="Glycosyl hydrolase family 31 C-terminal" evidence="4">
    <location>
        <begin position="517"/>
        <end position="610"/>
    </location>
</feature>
<dbReference type="SUPFAM" id="SSF51445">
    <property type="entry name" value="(Trans)glycosidases"/>
    <property type="match status" value="1"/>
</dbReference>
<protein>
    <submittedName>
        <fullName evidence="5">Alpha-xylosidase</fullName>
    </submittedName>
</protein>
<dbReference type="InterPro" id="IPR048395">
    <property type="entry name" value="Glyco_hydro_31_C"/>
</dbReference>
<dbReference type="AlphaFoldDB" id="A0A3E2DLX6"/>
<accession>A0A3E2DLX6</accession>
<dbReference type="InterPro" id="IPR000322">
    <property type="entry name" value="Glyco_hydro_31_TIM"/>
</dbReference>
<keyword evidence="2" id="KW-0378">Hydrolase</keyword>
<comment type="caution">
    <text evidence="5">The sequence shown here is derived from an EMBL/GenBank/DDBJ whole genome shotgun (WGS) entry which is preliminary data.</text>
</comment>
<dbReference type="GO" id="GO:0005975">
    <property type="term" value="P:carbohydrate metabolic process"/>
    <property type="evidence" value="ECO:0007669"/>
    <property type="project" value="InterPro"/>
</dbReference>
<dbReference type="Gene3D" id="3.20.20.80">
    <property type="entry name" value="Glycosidases"/>
    <property type="match status" value="1"/>
</dbReference>
<evidence type="ECO:0000256" key="2">
    <source>
        <dbReference type="RuleBase" id="RU361185"/>
    </source>
</evidence>
<dbReference type="InterPro" id="IPR017853">
    <property type="entry name" value="GH"/>
</dbReference>
<comment type="similarity">
    <text evidence="1 2">Belongs to the glycosyl hydrolase 31 family.</text>
</comment>
<dbReference type="PANTHER" id="PTHR22762">
    <property type="entry name" value="ALPHA-GLUCOSIDASE"/>
    <property type="match status" value="1"/>
</dbReference>
<name>A0A3E2DLX6_9ACTN</name>
<sequence length="778" mass="87789">MPQTTCLATDHYRITLITDRLIRCEWRDDPTEPFEDRPTQVVADRTPHEVTNTIDEENGHIVIRNRYYELRYDGMEFSPEGLHASITSVGNYHAVWHWGDDPLSQTPFGIPTNLGGTARTLDCIDGRCDMGAGVASAQGWAVLDDSHSLALEDDGSTRWPQPVRRYNPADSGGKDVYLFLHGHDYAAAAADFYRITGPQPVIPRWALGNWWSRYHAYSADEYEALMDRFEADGIPLSVAVIDMDWHLTDIDPVLGHGWTGYTWNRELFPDPRAFLAGLHQRGLRTCLNLHPADGIRRHEECYRQVATDMGVDPDSGDPVPFDIADPHFATVYVDDVLHPMEDEGVDLWWVDWQQGQTCSVPGLDPLWMLNHVHHIDSGRPRPDGRRSPLTFSRYAGPGSHRYPIGFSGDSVISWETLDFQPEFTATASNIGYGWWSHDIGGHIFGARDDELMARWAQFGVLSPINRLHSTKNEFGSKEPWHYCAETEMVMTQCLRMRHRLIPYLHSENLSGHRDLCPLIRPTYWTHPEWEESYVDRNEYWFGSQLLVRPVTSKRDPVTGLATTRTWLPPLSDGLRWVDLLTGLTYSPQRFVTMSRTIDEVPVLAKPGTIIPTATDPLARGDVTTDLTLVVVPGAAGHFDLLEDDDSLRTTPLDLDSDGRLRIGPCEGPRTAVMRRWRVSVHAGGRPVTIDLGQHRLDEVVETTISVSSDCADDLMTRAITLIDDAQIEFTTKTRLADLLRSGRPPLELTAMLLAEDASEPLRNALLEIVWALPSERVD</sequence>
<proteinExistence type="inferred from homology"/>
<dbReference type="EMBL" id="NOWI01000002">
    <property type="protein sequence ID" value="RFT46386.1"/>
    <property type="molecule type" value="Genomic_DNA"/>
</dbReference>
<evidence type="ECO:0000313" key="6">
    <source>
        <dbReference type="Proteomes" id="UP000259211"/>
    </source>
</evidence>
<dbReference type="SUPFAM" id="SSF51011">
    <property type="entry name" value="Glycosyl hydrolase domain"/>
    <property type="match status" value="1"/>
</dbReference>
<dbReference type="Pfam" id="PF21365">
    <property type="entry name" value="Glyco_hydro_31_3rd"/>
    <property type="match status" value="1"/>
</dbReference>
<dbReference type="GO" id="GO:0006491">
    <property type="term" value="P:N-glycan processing"/>
    <property type="evidence" value="ECO:0007669"/>
    <property type="project" value="TreeGrafter"/>
</dbReference>
<dbReference type="GO" id="GO:0090599">
    <property type="term" value="F:alpha-glucosidase activity"/>
    <property type="evidence" value="ECO:0007669"/>
    <property type="project" value="TreeGrafter"/>
</dbReference>
<feature type="domain" description="Glycoside hydrolase family 31 TIM barrel" evidence="3">
    <location>
        <begin position="200"/>
        <end position="506"/>
    </location>
</feature>
<dbReference type="CDD" id="cd06595">
    <property type="entry name" value="GH31_u1"/>
    <property type="match status" value="1"/>
</dbReference>
<organism evidence="5 6">
    <name type="scientific">Cutibacterium avidum</name>
    <dbReference type="NCBI Taxonomy" id="33010"/>
    <lineage>
        <taxon>Bacteria</taxon>
        <taxon>Bacillati</taxon>
        <taxon>Actinomycetota</taxon>
        <taxon>Actinomycetes</taxon>
        <taxon>Propionibacteriales</taxon>
        <taxon>Propionibacteriaceae</taxon>
        <taxon>Cutibacterium</taxon>
    </lineage>
</organism>
<reference evidence="5 6" key="1">
    <citation type="submission" date="2017-07" db="EMBL/GenBank/DDBJ databases">
        <authorList>
            <person name="Sun Z.S."/>
            <person name="Albrecht U."/>
            <person name="Echele G."/>
            <person name="Lee C.C."/>
        </authorList>
    </citation>
    <scope>NUCLEOTIDE SEQUENCE [LARGE SCALE GENOMIC DNA]</scope>
    <source>
        <strain evidence="5 6">P16-029</strain>
    </source>
</reference>
<keyword evidence="2" id="KW-0326">Glycosidase</keyword>
<gene>
    <name evidence="5" type="ORF">CHT91_02195</name>
</gene>
<evidence type="ECO:0000259" key="3">
    <source>
        <dbReference type="Pfam" id="PF01055"/>
    </source>
</evidence>
<dbReference type="RefSeq" id="WP_117188514.1">
    <property type="nucleotide sequence ID" value="NZ_NOWI01000002.1"/>
</dbReference>
<evidence type="ECO:0000259" key="4">
    <source>
        <dbReference type="Pfam" id="PF21365"/>
    </source>
</evidence>